<evidence type="ECO:0000313" key="14">
    <source>
        <dbReference type="EMBL" id="KAL3317626.1"/>
    </source>
</evidence>
<feature type="domain" description="DEAD-box RNA helicase Q" evidence="13">
    <location>
        <begin position="2"/>
        <end position="30"/>
    </location>
</feature>
<evidence type="ECO:0000256" key="4">
    <source>
        <dbReference type="ARBA" id="ARBA00022806"/>
    </source>
</evidence>
<dbReference type="InterPro" id="IPR011545">
    <property type="entry name" value="DEAD/DEAH_box_helicase_dom"/>
</dbReference>
<comment type="caution">
    <text evidence="14">The sequence shown here is derived from an EMBL/GenBank/DDBJ whole genome shotgun (WGS) entry which is preliminary data.</text>
</comment>
<evidence type="ECO:0000256" key="2">
    <source>
        <dbReference type="ARBA" id="ARBA00022741"/>
    </source>
</evidence>
<feature type="region of interest" description="Disordered" evidence="10">
    <location>
        <begin position="497"/>
        <end position="544"/>
    </location>
</feature>
<evidence type="ECO:0000259" key="13">
    <source>
        <dbReference type="PROSITE" id="PS51195"/>
    </source>
</evidence>
<protein>
    <recommendedName>
        <fullName evidence="1">RNA helicase</fullName>
        <ecNumber evidence="1">3.6.4.13</ecNumber>
    </recommendedName>
</protein>
<reference evidence="14 15" key="1">
    <citation type="submission" date="2024-11" db="EMBL/GenBank/DDBJ databases">
        <title>Adaptive evolution of stress response genes in parasites aligns with host niche diversity.</title>
        <authorList>
            <person name="Hahn C."/>
            <person name="Resl P."/>
        </authorList>
    </citation>
    <scope>NUCLEOTIDE SEQUENCE [LARGE SCALE GENOMIC DNA]</scope>
    <source>
        <strain evidence="14">EGGRZ-B1_66</strain>
        <tissue evidence="14">Body</tissue>
    </source>
</reference>
<dbReference type="GO" id="GO:0005524">
    <property type="term" value="F:ATP binding"/>
    <property type="evidence" value="ECO:0007669"/>
    <property type="project" value="UniProtKB-KW"/>
</dbReference>
<dbReference type="GO" id="GO:0016787">
    <property type="term" value="F:hydrolase activity"/>
    <property type="evidence" value="ECO:0007669"/>
    <property type="project" value="UniProtKB-KW"/>
</dbReference>
<dbReference type="GO" id="GO:0003723">
    <property type="term" value="F:RNA binding"/>
    <property type="evidence" value="ECO:0007669"/>
    <property type="project" value="UniProtKB-KW"/>
</dbReference>
<dbReference type="Pfam" id="PF00270">
    <property type="entry name" value="DEAD"/>
    <property type="match status" value="1"/>
</dbReference>
<keyword evidence="3" id="KW-0378">Hydrolase</keyword>
<dbReference type="InterPro" id="IPR001650">
    <property type="entry name" value="Helicase_C-like"/>
</dbReference>
<dbReference type="Proteomes" id="UP001626550">
    <property type="component" value="Unassembled WGS sequence"/>
</dbReference>
<keyword evidence="2" id="KW-0547">Nucleotide-binding</keyword>
<dbReference type="PROSITE" id="PS51192">
    <property type="entry name" value="HELICASE_ATP_BIND_1"/>
    <property type="match status" value="1"/>
</dbReference>
<evidence type="ECO:0000259" key="12">
    <source>
        <dbReference type="PROSITE" id="PS51194"/>
    </source>
</evidence>
<dbReference type="PANTHER" id="PTHR47959:SF21">
    <property type="entry name" value="DEAD-BOX HELICASE 56"/>
    <property type="match status" value="1"/>
</dbReference>
<feature type="short sequence motif" description="Q motif" evidence="9">
    <location>
        <begin position="2"/>
        <end position="30"/>
    </location>
</feature>
<proteinExistence type="inferred from homology"/>
<dbReference type="CDD" id="cd18787">
    <property type="entry name" value="SF2_C_DEAD"/>
    <property type="match status" value="1"/>
</dbReference>
<feature type="domain" description="Helicase C-terminal" evidence="12">
    <location>
        <begin position="226"/>
        <end position="405"/>
    </location>
</feature>
<dbReference type="EC" id="3.6.4.13" evidence="1"/>
<keyword evidence="15" id="KW-1185">Reference proteome</keyword>
<dbReference type="InterPro" id="IPR014001">
    <property type="entry name" value="Helicase_ATP-bd"/>
</dbReference>
<evidence type="ECO:0000256" key="8">
    <source>
        <dbReference type="ARBA" id="ARBA00047984"/>
    </source>
</evidence>
<evidence type="ECO:0000256" key="6">
    <source>
        <dbReference type="ARBA" id="ARBA00022884"/>
    </source>
</evidence>
<dbReference type="SMART" id="SM00487">
    <property type="entry name" value="DEXDc"/>
    <property type="match status" value="1"/>
</dbReference>
<dbReference type="SUPFAM" id="SSF52540">
    <property type="entry name" value="P-loop containing nucleoside triphosphate hydrolases"/>
    <property type="match status" value="2"/>
</dbReference>
<dbReference type="Pfam" id="PF00271">
    <property type="entry name" value="Helicase_C"/>
    <property type="match status" value="1"/>
</dbReference>
<dbReference type="PANTHER" id="PTHR47959">
    <property type="entry name" value="ATP-DEPENDENT RNA HELICASE RHLE-RELATED"/>
    <property type="match status" value="1"/>
</dbReference>
<evidence type="ECO:0000256" key="10">
    <source>
        <dbReference type="SAM" id="MobiDB-lite"/>
    </source>
</evidence>
<dbReference type="SMART" id="SM00490">
    <property type="entry name" value="HELICc"/>
    <property type="match status" value="1"/>
</dbReference>
<evidence type="ECO:0000256" key="9">
    <source>
        <dbReference type="PROSITE-ProRule" id="PRU00552"/>
    </source>
</evidence>
<dbReference type="InterPro" id="IPR027417">
    <property type="entry name" value="P-loop_NTPase"/>
</dbReference>
<dbReference type="InterPro" id="IPR014014">
    <property type="entry name" value="RNA_helicase_DEAD_Q_motif"/>
</dbReference>
<dbReference type="PROSITE" id="PS51194">
    <property type="entry name" value="HELICASE_CTER"/>
    <property type="match status" value="1"/>
</dbReference>
<sequence>MSTFCDFNLDQRILKTIGELGWKEPTDIQQAVIPLFFQRKSLIVQAKTGSGKTAAYAIPLLQECLQNKAQSRRQMVSCVVMAPSKELCDQATKTLNIFIRHLKPSIRAVNISAAMSEEQMKIMLSDIPDIVVGTPARLLSHLQNETISLDHLNSIVIDEADLLFTFGHKEDLKAIKLLLPKRIIQVVLLSATLADTTKELRQTLVRGGEWMKVQLPDEPFLPSADKLTQYIVRSEEEDKFVILVALLQLKLLRGKTVIFVNSVDRCYKLKLFLDEFGIKSVILNSELPLSCRTHTLSQYNQGIYDIMIASDEAPTSTTKKGKQDAEYGVVRGLDFRLVSNVLNFDFPMIATQYVHRVGRTARADQCGTAMSLVSSSEERLALEVAKLLKNGQGPDPTIANIDDIFTPYQFKMNEIDGFRYRALDVKKKITKNLVREARLKEIKQELMNSERLKAYFQDHGADANALRHDKPLVRSVNKNLKHLPEYLVPESLRQLASSSKASFQKQQKKNNKYMNRKPDQMRKKITAKKRAVDPLRTTYKKQKT</sequence>
<evidence type="ECO:0000313" key="15">
    <source>
        <dbReference type="Proteomes" id="UP001626550"/>
    </source>
</evidence>
<feature type="domain" description="Helicase ATP-binding" evidence="11">
    <location>
        <begin position="33"/>
        <end position="211"/>
    </location>
</feature>
<organism evidence="14 15">
    <name type="scientific">Cichlidogyrus casuarinus</name>
    <dbReference type="NCBI Taxonomy" id="1844966"/>
    <lineage>
        <taxon>Eukaryota</taxon>
        <taxon>Metazoa</taxon>
        <taxon>Spiralia</taxon>
        <taxon>Lophotrochozoa</taxon>
        <taxon>Platyhelminthes</taxon>
        <taxon>Monogenea</taxon>
        <taxon>Monopisthocotylea</taxon>
        <taxon>Dactylogyridea</taxon>
        <taxon>Ancyrocephalidae</taxon>
        <taxon>Cichlidogyrus</taxon>
    </lineage>
</organism>
<accession>A0ABD2QDL2</accession>
<dbReference type="AlphaFoldDB" id="A0ABD2QDL2"/>
<evidence type="ECO:0000259" key="11">
    <source>
        <dbReference type="PROSITE" id="PS51192"/>
    </source>
</evidence>
<dbReference type="Gene3D" id="3.40.50.300">
    <property type="entry name" value="P-loop containing nucleotide triphosphate hydrolases"/>
    <property type="match status" value="2"/>
</dbReference>
<keyword evidence="5" id="KW-0067">ATP-binding</keyword>
<dbReference type="PROSITE" id="PS51195">
    <property type="entry name" value="Q_MOTIF"/>
    <property type="match status" value="1"/>
</dbReference>
<dbReference type="InterPro" id="IPR050079">
    <property type="entry name" value="DEAD_box_RNA_helicase"/>
</dbReference>
<dbReference type="GO" id="GO:0003724">
    <property type="term" value="F:RNA helicase activity"/>
    <property type="evidence" value="ECO:0007669"/>
    <property type="project" value="UniProtKB-EC"/>
</dbReference>
<dbReference type="EMBL" id="JBJKFK010000353">
    <property type="protein sequence ID" value="KAL3317626.1"/>
    <property type="molecule type" value="Genomic_DNA"/>
</dbReference>
<name>A0ABD2QDL2_9PLAT</name>
<evidence type="ECO:0000256" key="1">
    <source>
        <dbReference type="ARBA" id="ARBA00012552"/>
    </source>
</evidence>
<keyword evidence="4 14" id="KW-0347">Helicase</keyword>
<comment type="similarity">
    <text evidence="7">Belongs to the DEAD box helicase family. DDX56/DBP9 subfamily.</text>
</comment>
<evidence type="ECO:0000256" key="7">
    <source>
        <dbReference type="ARBA" id="ARBA00038041"/>
    </source>
</evidence>
<gene>
    <name evidence="14" type="primary">DDX56</name>
    <name evidence="14" type="ORF">Ciccas_003715</name>
</gene>
<evidence type="ECO:0000256" key="3">
    <source>
        <dbReference type="ARBA" id="ARBA00022801"/>
    </source>
</evidence>
<keyword evidence="6" id="KW-0694">RNA-binding</keyword>
<evidence type="ECO:0000256" key="5">
    <source>
        <dbReference type="ARBA" id="ARBA00022840"/>
    </source>
</evidence>
<feature type="compositionally biased region" description="Basic residues" evidence="10">
    <location>
        <begin position="506"/>
        <end position="515"/>
    </location>
</feature>
<comment type="catalytic activity">
    <reaction evidence="8">
        <text>ATP + H2O = ADP + phosphate + H(+)</text>
        <dbReference type="Rhea" id="RHEA:13065"/>
        <dbReference type="ChEBI" id="CHEBI:15377"/>
        <dbReference type="ChEBI" id="CHEBI:15378"/>
        <dbReference type="ChEBI" id="CHEBI:30616"/>
        <dbReference type="ChEBI" id="CHEBI:43474"/>
        <dbReference type="ChEBI" id="CHEBI:456216"/>
        <dbReference type="EC" id="3.6.4.13"/>
    </reaction>
</comment>